<dbReference type="GO" id="GO:0033072">
    <property type="term" value="P:vancomycin biosynthetic process"/>
    <property type="evidence" value="ECO:0007669"/>
    <property type="project" value="UniProtKB-ARBA"/>
</dbReference>
<protein>
    <submittedName>
        <fullName evidence="3">Glycosyl transferase family 28</fullName>
    </submittedName>
</protein>
<evidence type="ECO:0000313" key="4">
    <source>
        <dbReference type="Proteomes" id="UP000001402"/>
    </source>
</evidence>
<dbReference type="CDD" id="cd03784">
    <property type="entry name" value="GT1_Gtf-like"/>
    <property type="match status" value="1"/>
</dbReference>
<dbReference type="GO" id="GO:0008194">
    <property type="term" value="F:UDP-glycosyltransferase activity"/>
    <property type="evidence" value="ECO:0007669"/>
    <property type="project" value="InterPro"/>
</dbReference>
<dbReference type="PANTHER" id="PTHR48050">
    <property type="entry name" value="STEROL 3-BETA-GLUCOSYLTRANSFERASE"/>
    <property type="match status" value="1"/>
</dbReference>
<reference evidence="3" key="1">
    <citation type="submission" date="2010-12" db="EMBL/GenBank/DDBJ databases">
        <title>Complete sequence of Rhodopseudomonas palustris DX-1.</title>
        <authorList>
            <consortium name="US DOE Joint Genome Institute"/>
            <person name="Lucas S."/>
            <person name="Copeland A."/>
            <person name="Lapidus A."/>
            <person name="Cheng J.-F."/>
            <person name="Goodwin L."/>
            <person name="Pitluck S."/>
            <person name="Misra M."/>
            <person name="Chertkov O."/>
            <person name="Detter J.C."/>
            <person name="Han C."/>
            <person name="Tapia R."/>
            <person name="Land M."/>
            <person name="Hauser L."/>
            <person name="Kyrpides N."/>
            <person name="Ivanova N."/>
            <person name="Ovchinnikova G."/>
            <person name="Logan B."/>
            <person name="Oda Y."/>
            <person name="Harwood C."/>
            <person name="Woyke T."/>
        </authorList>
    </citation>
    <scope>NUCLEOTIDE SEQUENCE [LARGE SCALE GENOMIC DNA]</scope>
    <source>
        <strain evidence="3">DX-1</strain>
    </source>
</reference>
<feature type="domain" description="Erythromycin biosynthesis protein CIII-like C-terminal" evidence="2">
    <location>
        <begin position="273"/>
        <end position="345"/>
    </location>
</feature>
<dbReference type="InterPro" id="IPR010610">
    <property type="entry name" value="EryCIII-like_C"/>
</dbReference>
<dbReference type="Pfam" id="PF06722">
    <property type="entry name" value="EryCIII-like_C"/>
    <property type="match status" value="1"/>
</dbReference>
<dbReference type="STRING" id="652103.Rpdx1_2125"/>
<dbReference type="Proteomes" id="UP000001402">
    <property type="component" value="Chromosome"/>
</dbReference>
<organism evidence="3 4">
    <name type="scientific">Rhodopseudomonas palustris (strain DX-1)</name>
    <dbReference type="NCBI Taxonomy" id="652103"/>
    <lineage>
        <taxon>Bacteria</taxon>
        <taxon>Pseudomonadati</taxon>
        <taxon>Pseudomonadota</taxon>
        <taxon>Alphaproteobacteria</taxon>
        <taxon>Hyphomicrobiales</taxon>
        <taxon>Nitrobacteraceae</taxon>
        <taxon>Rhodopseudomonas</taxon>
    </lineage>
</organism>
<sequence length="396" mass="42918">MLRIILTSEGTEGDVSPVWAIARALAQRGHRVSLVTHRAFVQRFQVDGFDVHAMDSGSDYDGFLGACEGLNDPRTAASVFRDHFLPWARTGAAILQSLVEDSPEAILVTNATPGIAARLVSAAQGLPLVALCTYPDNLRTAALVELMVCERLRDHVSALAHSYGIRTDLRSWWRTPARQLALWPRWFFDGSTFGCLHTGFCWTERASKLDDLPPPRPRDVLITGGSATLAGAQFIEVATRGCDIAGTNALLVSRHFKPPPGSAVEHQSHVASMTVAIARSRIVINHGGMGTIGQCLDAGKPQLLLAHGGDRPFNARLVQSSGAGISLPRNRWTGDEVAAAIRDLLAYARDQPTFTRASGPNLAIERSCDLIERVGVERCDLLAHQRSLKDHEESSA</sequence>
<dbReference type="KEGG" id="rpx:Rpdx1_2125"/>
<evidence type="ECO:0000259" key="1">
    <source>
        <dbReference type="Pfam" id="PF03033"/>
    </source>
</evidence>
<dbReference type="GO" id="GO:0016758">
    <property type="term" value="F:hexosyltransferase activity"/>
    <property type="evidence" value="ECO:0007669"/>
    <property type="project" value="InterPro"/>
</dbReference>
<dbReference type="GO" id="GO:0005975">
    <property type="term" value="P:carbohydrate metabolic process"/>
    <property type="evidence" value="ECO:0007669"/>
    <property type="project" value="InterPro"/>
</dbReference>
<gene>
    <name evidence="3" type="ordered locus">Rpdx1_2125</name>
</gene>
<dbReference type="PANTHER" id="PTHR48050:SF13">
    <property type="entry name" value="STEROL 3-BETA-GLUCOSYLTRANSFERASE UGT80A2"/>
    <property type="match status" value="1"/>
</dbReference>
<dbReference type="Gene3D" id="3.40.50.2000">
    <property type="entry name" value="Glycogen Phosphorylase B"/>
    <property type="match status" value="2"/>
</dbReference>
<dbReference type="InterPro" id="IPR002213">
    <property type="entry name" value="UDP_glucos_trans"/>
</dbReference>
<proteinExistence type="predicted"/>
<dbReference type="eggNOG" id="COG1819">
    <property type="taxonomic scope" value="Bacteria"/>
</dbReference>
<dbReference type="InterPro" id="IPR050426">
    <property type="entry name" value="Glycosyltransferase_28"/>
</dbReference>
<dbReference type="HOGENOM" id="CLU_000537_8_0_5"/>
<dbReference type="InterPro" id="IPR004276">
    <property type="entry name" value="GlycoTrans_28_N"/>
</dbReference>
<dbReference type="Pfam" id="PF03033">
    <property type="entry name" value="Glyco_transf_28"/>
    <property type="match status" value="1"/>
</dbReference>
<evidence type="ECO:0000313" key="3">
    <source>
        <dbReference type="EMBL" id="ADU43723.1"/>
    </source>
</evidence>
<keyword evidence="3" id="KW-0808">Transferase</keyword>
<evidence type="ECO:0000259" key="2">
    <source>
        <dbReference type="Pfam" id="PF06722"/>
    </source>
</evidence>
<dbReference type="EMBL" id="CP002418">
    <property type="protein sequence ID" value="ADU43723.1"/>
    <property type="molecule type" value="Genomic_DNA"/>
</dbReference>
<dbReference type="SUPFAM" id="SSF53756">
    <property type="entry name" value="UDP-Glycosyltransferase/glycogen phosphorylase"/>
    <property type="match status" value="1"/>
</dbReference>
<accession>E6VQ46</accession>
<name>E6VQ46_RHOPX</name>
<feature type="domain" description="Glycosyltransferase family 28 N-terminal" evidence="1">
    <location>
        <begin position="4"/>
        <end position="51"/>
    </location>
</feature>
<dbReference type="AlphaFoldDB" id="E6VQ46"/>